<keyword evidence="6 12" id="KW-1003">Cell membrane</keyword>
<keyword evidence="14" id="KW-0175">Coiled coil</keyword>
<dbReference type="Pfam" id="PF00401">
    <property type="entry name" value="ATP-synt_DE"/>
    <property type="match status" value="1"/>
</dbReference>
<comment type="subunit">
    <text evidence="4 12 13">F-type ATPases have 2 components, CF(1) - the catalytic core - and CF(0) - the membrane proton channel. CF(1) has five subunits: alpha(3), beta(3), gamma(1), delta(1), epsilon(1). CF(0) has three main subunits: a, b and c.</text>
</comment>
<feature type="domain" description="ATP synthase epsilon subunit C-terminal" evidence="15">
    <location>
        <begin position="88"/>
        <end position="132"/>
    </location>
</feature>
<evidence type="ECO:0000256" key="11">
    <source>
        <dbReference type="ARBA" id="ARBA00023310"/>
    </source>
</evidence>
<dbReference type="InterPro" id="IPR036771">
    <property type="entry name" value="ATPsynth_dsu/esu_N"/>
</dbReference>
<dbReference type="FunFam" id="1.20.5.440:FF:000001">
    <property type="entry name" value="ATP synthase epsilon chain"/>
    <property type="match status" value="1"/>
</dbReference>
<dbReference type="NCBIfam" id="NF009980">
    <property type="entry name" value="PRK13446.1"/>
    <property type="match status" value="1"/>
</dbReference>
<comment type="subcellular location">
    <subcellularLocation>
        <location evidence="2 12">Cell membrane</location>
        <topology evidence="2 12">Peripheral membrane protein</topology>
    </subcellularLocation>
</comment>
<keyword evidence="7 12" id="KW-0375">Hydrogen ion transport</keyword>
<dbReference type="Pfam" id="PF02823">
    <property type="entry name" value="ATP-synt_DE_N"/>
    <property type="match status" value="1"/>
</dbReference>
<dbReference type="InterPro" id="IPR036794">
    <property type="entry name" value="ATP_F1_dsu/esu_C_sf"/>
</dbReference>
<dbReference type="Gene3D" id="2.60.15.10">
    <property type="entry name" value="F0F1 ATP synthase delta/epsilon subunit, N-terminal"/>
    <property type="match status" value="1"/>
</dbReference>
<organism evidence="17">
    <name type="scientific">uncultured Desulfovibrio sp</name>
    <dbReference type="NCBI Taxonomy" id="167968"/>
    <lineage>
        <taxon>Bacteria</taxon>
        <taxon>Pseudomonadati</taxon>
        <taxon>Thermodesulfobacteriota</taxon>
        <taxon>Desulfovibrionia</taxon>
        <taxon>Desulfovibrionales</taxon>
        <taxon>Desulfovibrionaceae</taxon>
        <taxon>Desulfovibrio</taxon>
        <taxon>environmental samples</taxon>
    </lineage>
</organism>
<evidence type="ECO:0000256" key="7">
    <source>
        <dbReference type="ARBA" id="ARBA00022781"/>
    </source>
</evidence>
<evidence type="ECO:0000256" key="14">
    <source>
        <dbReference type="SAM" id="Coils"/>
    </source>
</evidence>
<accession>A0A212L452</accession>
<sequence>MGTLQLEVVTPDKTVVSGEVEMAVCPGVEGEFGVLPKHVSLLSALKIGGLRYKVAGGKEEHVFISGGFADVNNDVLTVLAESAEMAQDIDTARAMAAKERAEQRIASHDEQIDSVRAEAALHRAVIRLQLAQFR</sequence>
<dbReference type="SUPFAM" id="SSF46604">
    <property type="entry name" value="Epsilon subunit of F1F0-ATP synthase C-terminal domain"/>
    <property type="match status" value="1"/>
</dbReference>
<gene>
    <name evidence="12 17" type="primary">atpC</name>
    <name evidence="17" type="ORF">KL86DES1_20515</name>
</gene>
<dbReference type="RefSeq" id="WP_179980138.1">
    <property type="nucleotide sequence ID" value="NZ_LT608333.1"/>
</dbReference>
<evidence type="ECO:0000256" key="8">
    <source>
        <dbReference type="ARBA" id="ARBA00023065"/>
    </source>
</evidence>
<feature type="coiled-coil region" evidence="14">
    <location>
        <begin position="91"/>
        <end position="118"/>
    </location>
</feature>
<evidence type="ECO:0000256" key="12">
    <source>
        <dbReference type="HAMAP-Rule" id="MF_00530"/>
    </source>
</evidence>
<dbReference type="AlphaFoldDB" id="A0A212L452"/>
<feature type="domain" description="ATP synthase F1 complex delta/epsilon subunit N-terminal" evidence="16">
    <location>
        <begin position="4"/>
        <end position="83"/>
    </location>
</feature>
<keyword evidence="5 12" id="KW-0813">Transport</keyword>
<dbReference type="PANTHER" id="PTHR13822:SF10">
    <property type="entry name" value="ATP SYNTHASE EPSILON CHAIN, CHLOROPLASTIC"/>
    <property type="match status" value="1"/>
</dbReference>
<dbReference type="GO" id="GO:0046933">
    <property type="term" value="F:proton-transporting ATP synthase activity, rotational mechanism"/>
    <property type="evidence" value="ECO:0007669"/>
    <property type="project" value="UniProtKB-UniRule"/>
</dbReference>
<dbReference type="SUPFAM" id="SSF51344">
    <property type="entry name" value="Epsilon subunit of F1F0-ATP synthase N-terminal domain"/>
    <property type="match status" value="1"/>
</dbReference>
<comment type="function">
    <text evidence="1 12">Produces ATP from ADP in the presence of a proton gradient across the membrane.</text>
</comment>
<keyword evidence="11 12" id="KW-0066">ATP synthesis</keyword>
<dbReference type="GO" id="GO:0005524">
    <property type="term" value="F:ATP binding"/>
    <property type="evidence" value="ECO:0007669"/>
    <property type="project" value="UniProtKB-UniRule"/>
</dbReference>
<evidence type="ECO:0000259" key="15">
    <source>
        <dbReference type="Pfam" id="PF00401"/>
    </source>
</evidence>
<dbReference type="CDD" id="cd12152">
    <property type="entry name" value="F1-ATPase_delta"/>
    <property type="match status" value="1"/>
</dbReference>
<dbReference type="InterPro" id="IPR020546">
    <property type="entry name" value="ATP_synth_F1_dsu/esu_N"/>
</dbReference>
<dbReference type="GO" id="GO:0005886">
    <property type="term" value="C:plasma membrane"/>
    <property type="evidence" value="ECO:0007669"/>
    <property type="project" value="UniProtKB-SubCell"/>
</dbReference>
<evidence type="ECO:0000256" key="5">
    <source>
        <dbReference type="ARBA" id="ARBA00022448"/>
    </source>
</evidence>
<evidence type="ECO:0000256" key="2">
    <source>
        <dbReference type="ARBA" id="ARBA00004202"/>
    </source>
</evidence>
<name>A0A212L452_9BACT</name>
<evidence type="ECO:0000256" key="1">
    <source>
        <dbReference type="ARBA" id="ARBA00003543"/>
    </source>
</evidence>
<evidence type="ECO:0000256" key="13">
    <source>
        <dbReference type="RuleBase" id="RU003656"/>
    </source>
</evidence>
<dbReference type="HAMAP" id="MF_00530">
    <property type="entry name" value="ATP_synth_epsil_bac"/>
    <property type="match status" value="1"/>
</dbReference>
<dbReference type="NCBIfam" id="TIGR01216">
    <property type="entry name" value="ATP_synt_epsi"/>
    <property type="match status" value="1"/>
</dbReference>
<dbReference type="GO" id="GO:0045259">
    <property type="term" value="C:proton-transporting ATP synthase complex"/>
    <property type="evidence" value="ECO:0007669"/>
    <property type="project" value="UniProtKB-KW"/>
</dbReference>
<dbReference type="InterPro" id="IPR020547">
    <property type="entry name" value="ATP_synth_F1_esu_C"/>
</dbReference>
<dbReference type="PANTHER" id="PTHR13822">
    <property type="entry name" value="ATP SYNTHASE DELTA/EPSILON CHAIN"/>
    <property type="match status" value="1"/>
</dbReference>
<evidence type="ECO:0000256" key="9">
    <source>
        <dbReference type="ARBA" id="ARBA00023136"/>
    </source>
</evidence>
<evidence type="ECO:0000256" key="6">
    <source>
        <dbReference type="ARBA" id="ARBA00022475"/>
    </source>
</evidence>
<proteinExistence type="inferred from homology"/>
<reference evidence="17" key="1">
    <citation type="submission" date="2016-08" db="EMBL/GenBank/DDBJ databases">
        <authorList>
            <person name="Seilhamer J.J."/>
        </authorList>
    </citation>
    <scope>NUCLEOTIDE SEQUENCE</scope>
    <source>
        <strain evidence="17">86-1</strain>
    </source>
</reference>
<comment type="similarity">
    <text evidence="3 12 13">Belongs to the ATPase epsilon chain family.</text>
</comment>
<evidence type="ECO:0000256" key="3">
    <source>
        <dbReference type="ARBA" id="ARBA00005712"/>
    </source>
</evidence>
<evidence type="ECO:0000313" key="17">
    <source>
        <dbReference type="EMBL" id="SCM72296.1"/>
    </source>
</evidence>
<evidence type="ECO:0000256" key="10">
    <source>
        <dbReference type="ARBA" id="ARBA00023196"/>
    </source>
</evidence>
<dbReference type="InterPro" id="IPR001469">
    <property type="entry name" value="ATP_synth_F1_dsu/esu"/>
</dbReference>
<protein>
    <recommendedName>
        <fullName evidence="12">ATP synthase epsilon chain</fullName>
    </recommendedName>
    <alternativeName>
        <fullName evidence="12">ATP synthase F1 sector epsilon subunit</fullName>
    </alternativeName>
    <alternativeName>
        <fullName evidence="12">F-ATPase epsilon subunit</fullName>
    </alternativeName>
</protein>
<keyword evidence="9 12" id="KW-0472">Membrane</keyword>
<dbReference type="Gene3D" id="1.20.5.440">
    <property type="entry name" value="ATP synthase delta/epsilon subunit, C-terminal domain"/>
    <property type="match status" value="1"/>
</dbReference>
<dbReference type="EMBL" id="FMJC01000002">
    <property type="protein sequence ID" value="SCM72296.1"/>
    <property type="molecule type" value="Genomic_DNA"/>
</dbReference>
<evidence type="ECO:0000259" key="16">
    <source>
        <dbReference type="Pfam" id="PF02823"/>
    </source>
</evidence>
<evidence type="ECO:0000256" key="4">
    <source>
        <dbReference type="ARBA" id="ARBA00011648"/>
    </source>
</evidence>
<keyword evidence="8 12" id="KW-0406">Ion transport</keyword>
<keyword evidence="10 12" id="KW-0139">CF(1)</keyword>